<organism evidence="3 4">
    <name type="scientific">Paramecium sonneborni</name>
    <dbReference type="NCBI Taxonomy" id="65129"/>
    <lineage>
        <taxon>Eukaryota</taxon>
        <taxon>Sar</taxon>
        <taxon>Alveolata</taxon>
        <taxon>Ciliophora</taxon>
        <taxon>Intramacronucleata</taxon>
        <taxon>Oligohymenophorea</taxon>
        <taxon>Peniculida</taxon>
        <taxon>Parameciidae</taxon>
        <taxon>Paramecium</taxon>
    </lineage>
</organism>
<dbReference type="InterPro" id="IPR000719">
    <property type="entry name" value="Prot_kinase_dom"/>
</dbReference>
<dbReference type="InterPro" id="IPR001245">
    <property type="entry name" value="Ser-Thr/Tyr_kinase_cat_dom"/>
</dbReference>
<dbReference type="GO" id="GO:0005524">
    <property type="term" value="F:ATP binding"/>
    <property type="evidence" value="ECO:0007669"/>
    <property type="project" value="InterPro"/>
</dbReference>
<gene>
    <name evidence="3" type="ORF">PSON_ATCC_30995.1.T0760124</name>
</gene>
<evidence type="ECO:0000313" key="3">
    <source>
        <dbReference type="EMBL" id="CAD8101687.1"/>
    </source>
</evidence>
<name>A0A8S1PEV0_9CILI</name>
<dbReference type="Proteomes" id="UP000692954">
    <property type="component" value="Unassembled WGS sequence"/>
</dbReference>
<proteinExistence type="predicted"/>
<dbReference type="GO" id="GO:0004672">
    <property type="term" value="F:protein kinase activity"/>
    <property type="evidence" value="ECO:0007669"/>
    <property type="project" value="InterPro"/>
</dbReference>
<keyword evidence="4" id="KW-1185">Reference proteome</keyword>
<feature type="region of interest" description="Disordered" evidence="1">
    <location>
        <begin position="362"/>
        <end position="409"/>
    </location>
</feature>
<comment type="caution">
    <text evidence="3">The sequence shown here is derived from an EMBL/GenBank/DDBJ whole genome shotgun (WGS) entry which is preliminary data.</text>
</comment>
<evidence type="ECO:0000313" key="4">
    <source>
        <dbReference type="Proteomes" id="UP000692954"/>
    </source>
</evidence>
<dbReference type="OrthoDB" id="291737at2759"/>
<dbReference type="PROSITE" id="PS50011">
    <property type="entry name" value="PROTEIN_KINASE_DOM"/>
    <property type="match status" value="1"/>
</dbReference>
<dbReference type="EMBL" id="CAJJDN010000076">
    <property type="protein sequence ID" value="CAD8101687.1"/>
    <property type="molecule type" value="Genomic_DNA"/>
</dbReference>
<protein>
    <recommendedName>
        <fullName evidence="2">Protein kinase domain-containing protein</fullName>
    </recommendedName>
</protein>
<feature type="compositionally biased region" description="Basic residues" evidence="1">
    <location>
        <begin position="389"/>
        <end position="400"/>
    </location>
</feature>
<evidence type="ECO:0000259" key="2">
    <source>
        <dbReference type="PROSITE" id="PS50011"/>
    </source>
</evidence>
<dbReference type="AlphaFoldDB" id="A0A8S1PEV0"/>
<reference evidence="3" key="1">
    <citation type="submission" date="2021-01" db="EMBL/GenBank/DDBJ databases">
        <authorList>
            <consortium name="Genoscope - CEA"/>
            <person name="William W."/>
        </authorList>
    </citation>
    <scope>NUCLEOTIDE SEQUENCE</scope>
</reference>
<sequence>MGNEQIKPSIAHSSEWIFIREIKQHPLFGHIKIYKGPQDQLQCLKTVIVEESQYKDQMESLKKMIVKEVLSQNQPNCSSLLCINRLETQKQEEFCSNYVKIYLTADYSDQSIKQIKDLKLFMLDVIQALQIMDQMGVNNCQFCPTKILSFGDRIKVVNTQLFTEISDFEQLYLNEVTKEDWMIAPEVMHSLKVNCSPSFNSELAVIFNFGIMMINLLTGVHPKDAQIYNYKNLTLKDNLQSYVNTLDQIQIPSHIKQLIQDCVNVKAPLRPTFKLIINSLRQVEIPFQVSQLKSEELSQQNNQIFTPCYEDVKKVLSESHVNKNLNFHNESPNKVDKQQFMTDTQQSAQFRKSKQIYNLENTNNPRSSIQQKQQTQQVSAQIKTQGKVQKVKSPSKKPKPIRANANHQK</sequence>
<feature type="region of interest" description="Disordered" evidence="1">
    <location>
        <begin position="328"/>
        <end position="347"/>
    </location>
</feature>
<feature type="domain" description="Protein kinase" evidence="2">
    <location>
        <begin position="1"/>
        <end position="288"/>
    </location>
</feature>
<feature type="compositionally biased region" description="Low complexity" evidence="1">
    <location>
        <begin position="368"/>
        <end position="388"/>
    </location>
</feature>
<evidence type="ECO:0000256" key="1">
    <source>
        <dbReference type="SAM" id="MobiDB-lite"/>
    </source>
</evidence>
<accession>A0A8S1PEV0</accession>
<dbReference type="Pfam" id="PF07714">
    <property type="entry name" value="PK_Tyr_Ser-Thr"/>
    <property type="match status" value="1"/>
</dbReference>